<evidence type="ECO:0000259" key="2">
    <source>
        <dbReference type="Pfam" id="PF11923"/>
    </source>
</evidence>
<dbReference type="PANTHER" id="PTHR15239:SF6">
    <property type="entry name" value="RIBOSOME QUALITY CONTROL COMPLEX SUBUNIT NEMF"/>
    <property type="match status" value="1"/>
</dbReference>
<dbReference type="InterPro" id="IPR051608">
    <property type="entry name" value="RQC_Subunit_NEMF"/>
</dbReference>
<feature type="region of interest" description="Disordered" evidence="1">
    <location>
        <begin position="1"/>
        <end position="173"/>
    </location>
</feature>
<dbReference type="InterPro" id="IPR021846">
    <property type="entry name" value="NFACT-C"/>
</dbReference>
<dbReference type="OrthoDB" id="207084at2759"/>
<reference evidence="3" key="1">
    <citation type="submission" date="2015-07" db="EMBL/GenBank/DDBJ databases">
        <title>MeaNS - Measles Nucleotide Surveillance Program.</title>
        <authorList>
            <person name="Tran T."/>
            <person name="Druce J."/>
        </authorList>
    </citation>
    <scope>NUCLEOTIDE SEQUENCE</scope>
    <source>
        <strain evidence="3">UCB-OBI-ISO-001</strain>
        <tissue evidence="3">Gonad</tissue>
    </source>
</reference>
<feature type="non-terminal residue" evidence="3">
    <location>
        <position position="1"/>
    </location>
</feature>
<dbReference type="Pfam" id="PF11923">
    <property type="entry name" value="NFACT-C"/>
    <property type="match status" value="1"/>
</dbReference>
<feature type="compositionally biased region" description="Polar residues" evidence="1">
    <location>
        <begin position="132"/>
        <end position="141"/>
    </location>
</feature>
<feature type="compositionally biased region" description="Basic residues" evidence="1">
    <location>
        <begin position="57"/>
        <end position="68"/>
    </location>
</feature>
<feature type="compositionally biased region" description="Basic and acidic residues" evidence="1">
    <location>
        <begin position="18"/>
        <end position="34"/>
    </location>
</feature>
<dbReference type="GO" id="GO:0043023">
    <property type="term" value="F:ribosomal large subunit binding"/>
    <property type="evidence" value="ECO:0007669"/>
    <property type="project" value="TreeGrafter"/>
</dbReference>
<dbReference type="AlphaFoldDB" id="A0A0L8FPZ2"/>
<dbReference type="PANTHER" id="PTHR15239">
    <property type="entry name" value="NUCLEAR EXPORT MEDIATOR FACTOR NEMF"/>
    <property type="match status" value="1"/>
</dbReference>
<feature type="compositionally biased region" description="Polar residues" evidence="1">
    <location>
        <begin position="36"/>
        <end position="51"/>
    </location>
</feature>
<organism evidence="3">
    <name type="scientific">Octopus bimaculoides</name>
    <name type="common">California two-spotted octopus</name>
    <dbReference type="NCBI Taxonomy" id="37653"/>
    <lineage>
        <taxon>Eukaryota</taxon>
        <taxon>Metazoa</taxon>
        <taxon>Spiralia</taxon>
        <taxon>Lophotrochozoa</taxon>
        <taxon>Mollusca</taxon>
        <taxon>Cephalopoda</taxon>
        <taxon>Coleoidea</taxon>
        <taxon>Octopodiformes</taxon>
        <taxon>Octopoda</taxon>
        <taxon>Incirrata</taxon>
        <taxon>Octopodidae</taxon>
        <taxon>Octopus</taxon>
    </lineage>
</organism>
<feature type="domain" description="NFACT protein C-terminal" evidence="2">
    <location>
        <begin position="176"/>
        <end position="267"/>
    </location>
</feature>
<dbReference type="GO" id="GO:1990112">
    <property type="term" value="C:RQC complex"/>
    <property type="evidence" value="ECO:0007669"/>
    <property type="project" value="TreeGrafter"/>
</dbReference>
<dbReference type="GO" id="GO:1990116">
    <property type="term" value="P:ribosome-associated ubiquitin-dependent protein catabolic process"/>
    <property type="evidence" value="ECO:0007669"/>
    <property type="project" value="TreeGrafter"/>
</dbReference>
<evidence type="ECO:0000313" key="3">
    <source>
        <dbReference type="EMBL" id="KOF66708.1"/>
    </source>
</evidence>
<dbReference type="STRING" id="37653.A0A0L8FPZ2"/>
<sequence>RDLRKSKRQGHNSAEMIDQEKTEVTSSTRLKEDLCETNSENLPLSTVSSVKQEPLKRGKRNKLKKIKEKYKDQDEEERLLRMELLASSGPAKESKKKKKQKDSTPKTQQKLRGHIPEKLKMSTENPVIRQTAELSETTNETNTDEMKTVKGKLPNDNQDEESDEDKMDEEDLTQQATDAQVLDSLTGWPVAEDELLYSICVVAPYNTLLNYKYKVKLLPGSTKRGKASKTALTMFSQDKTASSREKDLIKILKDCDISRNIPGKVKLAAPNLQKQKKQK</sequence>
<name>A0A0L8FPZ2_OCTBM</name>
<gene>
    <name evidence="3" type="ORF">OCBIM_22011567mg</name>
</gene>
<feature type="compositionally biased region" description="Acidic residues" evidence="1">
    <location>
        <begin position="157"/>
        <end position="172"/>
    </location>
</feature>
<dbReference type="GO" id="GO:0072344">
    <property type="term" value="P:rescue of stalled ribosome"/>
    <property type="evidence" value="ECO:0007669"/>
    <property type="project" value="TreeGrafter"/>
</dbReference>
<evidence type="ECO:0000256" key="1">
    <source>
        <dbReference type="SAM" id="MobiDB-lite"/>
    </source>
</evidence>
<accession>A0A0L8FPZ2</accession>
<dbReference type="GO" id="GO:0000049">
    <property type="term" value="F:tRNA binding"/>
    <property type="evidence" value="ECO:0007669"/>
    <property type="project" value="TreeGrafter"/>
</dbReference>
<feature type="compositionally biased region" description="Basic residues" evidence="1">
    <location>
        <begin position="1"/>
        <end position="10"/>
    </location>
</feature>
<protein>
    <recommendedName>
        <fullName evidence="2">NFACT protein C-terminal domain-containing protein</fullName>
    </recommendedName>
</protein>
<dbReference type="EMBL" id="KQ427784">
    <property type="protein sequence ID" value="KOF66708.1"/>
    <property type="molecule type" value="Genomic_DNA"/>
</dbReference>
<proteinExistence type="predicted"/>